<feature type="transmembrane region" description="Helical" evidence="1">
    <location>
        <begin position="81"/>
        <end position="100"/>
    </location>
</feature>
<dbReference type="KEGG" id="ada:A5CPEGH6_19940"/>
<dbReference type="OrthoDB" id="10002374at2"/>
<reference evidence="3" key="1">
    <citation type="submission" date="2019-06" db="EMBL/GenBank/DDBJ databases">
        <title>Alistipes onderdonkii subsp. vulgaris subsp. nov., Alistipes dispar sp. nov. and Alistipes communis sp. nov., isolated from human faeces, and creation of Alistipes onderdonkii subsp. onderdonkii subsp. nov.</title>
        <authorList>
            <person name="Sakamoto M."/>
            <person name="Ikeyama N."/>
            <person name="Ogata Y."/>
            <person name="Suda W."/>
            <person name="Iino T."/>
            <person name="Hattori M."/>
            <person name="Ohkuma M."/>
        </authorList>
    </citation>
    <scope>NUCLEOTIDE SEQUENCE [LARGE SCALE GENOMIC DNA]</scope>
    <source>
        <strain evidence="3">5CPEGH6</strain>
    </source>
</reference>
<evidence type="ECO:0000313" key="3">
    <source>
        <dbReference type="Proteomes" id="UP000319374"/>
    </source>
</evidence>
<proteinExistence type="predicted"/>
<gene>
    <name evidence="2" type="ORF">A5CPEGH6_19940</name>
</gene>
<feature type="transmembrane region" description="Helical" evidence="1">
    <location>
        <begin position="6"/>
        <end position="28"/>
    </location>
</feature>
<feature type="transmembrane region" description="Helical" evidence="1">
    <location>
        <begin position="112"/>
        <end position="133"/>
    </location>
</feature>
<dbReference type="RefSeq" id="WP_141429537.1">
    <property type="nucleotide sequence ID" value="NZ_AP019736.1"/>
</dbReference>
<evidence type="ECO:0000256" key="1">
    <source>
        <dbReference type="SAM" id="Phobius"/>
    </source>
</evidence>
<evidence type="ECO:0000313" key="2">
    <source>
        <dbReference type="EMBL" id="BBL07356.1"/>
    </source>
</evidence>
<keyword evidence="3" id="KW-1185">Reference proteome</keyword>
<dbReference type="Proteomes" id="UP000319374">
    <property type="component" value="Chromosome"/>
</dbReference>
<name>A0A4Y1X4H1_9BACT</name>
<keyword evidence="1" id="KW-0472">Membrane</keyword>
<dbReference type="AlphaFoldDB" id="A0A4Y1X4H1"/>
<keyword evidence="1" id="KW-0812">Transmembrane</keyword>
<sequence length="146" mass="15782">MDGLDFSLRGFVVCYLLTYAAGILFAVLEGRRWNAAARTVPPAVVLIVFAPLIFPVVAHLVRPRLRARGVDARIVRLKLAIAWFVPVLAAAGLWLCGFFCNAVVDAAFSEELAACCGLSCVFLSMISTIWVSARLDALADAAQRGR</sequence>
<accession>A0A4Y1X4H1</accession>
<dbReference type="EMBL" id="AP019736">
    <property type="protein sequence ID" value="BBL07356.1"/>
    <property type="molecule type" value="Genomic_DNA"/>
</dbReference>
<organism evidence="2 3">
    <name type="scientific">Alistipes dispar</name>
    <dbReference type="NCBI Taxonomy" id="2585119"/>
    <lineage>
        <taxon>Bacteria</taxon>
        <taxon>Pseudomonadati</taxon>
        <taxon>Bacteroidota</taxon>
        <taxon>Bacteroidia</taxon>
        <taxon>Bacteroidales</taxon>
        <taxon>Rikenellaceae</taxon>
        <taxon>Alistipes</taxon>
    </lineage>
</organism>
<feature type="transmembrane region" description="Helical" evidence="1">
    <location>
        <begin position="40"/>
        <end position="61"/>
    </location>
</feature>
<dbReference type="GeneID" id="98673978"/>
<keyword evidence="1" id="KW-1133">Transmembrane helix</keyword>
<protein>
    <submittedName>
        <fullName evidence="2">Uncharacterized protein</fullName>
    </submittedName>
</protein>